<keyword evidence="5" id="KW-0552">Olfaction</keyword>
<name>A0AA39F711_9HYME</name>
<feature type="transmembrane region" description="Helical" evidence="10">
    <location>
        <begin position="36"/>
        <end position="62"/>
    </location>
</feature>
<dbReference type="InterPro" id="IPR004117">
    <property type="entry name" value="7tm6_olfct_rcpt"/>
</dbReference>
<keyword evidence="8" id="KW-0675">Receptor</keyword>
<evidence type="ECO:0000256" key="4">
    <source>
        <dbReference type="ARBA" id="ARBA00022692"/>
    </source>
</evidence>
<keyword evidence="7 10" id="KW-0472">Membrane</keyword>
<dbReference type="Proteomes" id="UP001168990">
    <property type="component" value="Unassembled WGS sequence"/>
</dbReference>
<protein>
    <recommendedName>
        <fullName evidence="13">Odorant receptor</fullName>
    </recommendedName>
</protein>
<evidence type="ECO:0000256" key="2">
    <source>
        <dbReference type="ARBA" id="ARBA00022475"/>
    </source>
</evidence>
<dbReference type="GO" id="GO:0005886">
    <property type="term" value="C:plasma membrane"/>
    <property type="evidence" value="ECO:0007669"/>
    <property type="project" value="UniProtKB-SubCell"/>
</dbReference>
<evidence type="ECO:0000256" key="7">
    <source>
        <dbReference type="ARBA" id="ARBA00023136"/>
    </source>
</evidence>
<keyword evidence="3" id="KW-0716">Sensory transduction</keyword>
<gene>
    <name evidence="11" type="ORF">PV328_002791</name>
</gene>
<keyword evidence="2" id="KW-1003">Cell membrane</keyword>
<evidence type="ECO:0000256" key="8">
    <source>
        <dbReference type="ARBA" id="ARBA00023170"/>
    </source>
</evidence>
<feature type="transmembrane region" description="Helical" evidence="10">
    <location>
        <begin position="92"/>
        <end position="114"/>
    </location>
</feature>
<evidence type="ECO:0000313" key="12">
    <source>
        <dbReference type="Proteomes" id="UP001168990"/>
    </source>
</evidence>
<dbReference type="AlphaFoldDB" id="A0AA39F711"/>
<keyword evidence="9" id="KW-0807">Transducer</keyword>
<keyword evidence="4 10" id="KW-0812">Transmembrane</keyword>
<evidence type="ECO:0000256" key="10">
    <source>
        <dbReference type="SAM" id="Phobius"/>
    </source>
</evidence>
<dbReference type="Pfam" id="PF02949">
    <property type="entry name" value="7tm_6"/>
    <property type="match status" value="2"/>
</dbReference>
<evidence type="ECO:0000256" key="6">
    <source>
        <dbReference type="ARBA" id="ARBA00022989"/>
    </source>
</evidence>
<reference evidence="11" key="2">
    <citation type="submission" date="2023-03" db="EMBL/GenBank/DDBJ databases">
        <authorList>
            <person name="Inwood S.N."/>
            <person name="Skelly J.G."/>
            <person name="Guhlin J."/>
            <person name="Harrop T.W.R."/>
            <person name="Goldson S.G."/>
            <person name="Dearden P.K."/>
        </authorList>
    </citation>
    <scope>NUCLEOTIDE SEQUENCE</scope>
    <source>
        <strain evidence="11">Irish</strain>
        <tissue evidence="11">Whole body</tissue>
    </source>
</reference>
<dbReference type="PANTHER" id="PTHR21137:SF35">
    <property type="entry name" value="ODORANT RECEPTOR 19A-RELATED"/>
    <property type="match status" value="1"/>
</dbReference>
<dbReference type="GO" id="GO:0005549">
    <property type="term" value="F:odorant binding"/>
    <property type="evidence" value="ECO:0007669"/>
    <property type="project" value="InterPro"/>
</dbReference>
<dbReference type="EMBL" id="JAQQBS010001422">
    <property type="protein sequence ID" value="KAK0164130.1"/>
    <property type="molecule type" value="Genomic_DNA"/>
</dbReference>
<proteinExistence type="predicted"/>
<reference evidence="11" key="1">
    <citation type="journal article" date="2023" name="bioRxiv">
        <title>Scaffold-level genome assemblies of two parasitoid biocontrol wasps reveal the parthenogenesis mechanism and an associated novel virus.</title>
        <authorList>
            <person name="Inwood S."/>
            <person name="Skelly J."/>
            <person name="Guhlin J."/>
            <person name="Harrop T."/>
            <person name="Goldson S."/>
            <person name="Dearden P."/>
        </authorList>
    </citation>
    <scope>NUCLEOTIDE SEQUENCE</scope>
    <source>
        <strain evidence="11">Irish</strain>
        <tissue evidence="11">Whole body</tissue>
    </source>
</reference>
<accession>A0AA39F711</accession>
<evidence type="ECO:0008006" key="13">
    <source>
        <dbReference type="Google" id="ProtNLM"/>
    </source>
</evidence>
<dbReference type="GO" id="GO:0007165">
    <property type="term" value="P:signal transduction"/>
    <property type="evidence" value="ECO:0007669"/>
    <property type="project" value="UniProtKB-KW"/>
</dbReference>
<evidence type="ECO:0000256" key="1">
    <source>
        <dbReference type="ARBA" id="ARBA00004651"/>
    </source>
</evidence>
<keyword evidence="12" id="KW-1185">Reference proteome</keyword>
<organism evidence="11 12">
    <name type="scientific">Microctonus aethiopoides</name>
    <dbReference type="NCBI Taxonomy" id="144406"/>
    <lineage>
        <taxon>Eukaryota</taxon>
        <taxon>Metazoa</taxon>
        <taxon>Ecdysozoa</taxon>
        <taxon>Arthropoda</taxon>
        <taxon>Hexapoda</taxon>
        <taxon>Insecta</taxon>
        <taxon>Pterygota</taxon>
        <taxon>Neoptera</taxon>
        <taxon>Endopterygota</taxon>
        <taxon>Hymenoptera</taxon>
        <taxon>Apocrita</taxon>
        <taxon>Ichneumonoidea</taxon>
        <taxon>Braconidae</taxon>
        <taxon>Euphorinae</taxon>
        <taxon>Microctonus</taxon>
    </lineage>
</organism>
<comment type="subcellular location">
    <subcellularLocation>
        <location evidence="1">Cell membrane</location>
        <topology evidence="1">Multi-pass membrane protein</topology>
    </subcellularLocation>
</comment>
<keyword evidence="6 10" id="KW-1133">Transmembrane helix</keyword>
<dbReference type="PANTHER" id="PTHR21137">
    <property type="entry name" value="ODORANT RECEPTOR"/>
    <property type="match status" value="1"/>
</dbReference>
<dbReference type="GO" id="GO:0004984">
    <property type="term" value="F:olfactory receptor activity"/>
    <property type="evidence" value="ECO:0007669"/>
    <property type="project" value="InterPro"/>
</dbReference>
<evidence type="ECO:0000256" key="3">
    <source>
        <dbReference type="ARBA" id="ARBA00022606"/>
    </source>
</evidence>
<comment type="caution">
    <text evidence="11">The sequence shown here is derived from an EMBL/GenBank/DDBJ whole genome shotgun (WGS) entry which is preliminary data.</text>
</comment>
<sequence length="264" mass="30675">MKALLGILESDWTDLKDEGELKIVYDWAKDSRKNTILYAVMVYGSMIPFMLGPLIPLMMSLIPDDMLPNNGNMSMNKPLMFHVEYLVDIEKYYVPLVINSYFGTMTYITVVVAIDSMFMVYVQHACAIFQIIGYRLERLVDSDNISININVSVIDDKPYRRITECIIKHSRTLEQPRNQLILMRYGSFTIAQTFHLFFESWPSQRLADESSKICEYTTKSMWYLTSLRSRKLLQLLIMRSLEPCQLTAGNFYNLNLENFSANTV</sequence>
<evidence type="ECO:0000313" key="11">
    <source>
        <dbReference type="EMBL" id="KAK0164130.1"/>
    </source>
</evidence>
<evidence type="ECO:0000256" key="5">
    <source>
        <dbReference type="ARBA" id="ARBA00022725"/>
    </source>
</evidence>
<evidence type="ECO:0000256" key="9">
    <source>
        <dbReference type="ARBA" id="ARBA00023224"/>
    </source>
</evidence>